<gene>
    <name evidence="1" type="ORF">QBC34DRAFT_380128</name>
</gene>
<dbReference type="AlphaFoldDB" id="A0AAV9GPS4"/>
<evidence type="ECO:0000313" key="2">
    <source>
        <dbReference type="Proteomes" id="UP001321760"/>
    </source>
</evidence>
<proteinExistence type="predicted"/>
<dbReference type="EMBL" id="MU865936">
    <property type="protein sequence ID" value="KAK4449671.1"/>
    <property type="molecule type" value="Genomic_DNA"/>
</dbReference>
<accession>A0AAV9GPS4</accession>
<keyword evidence="2" id="KW-1185">Reference proteome</keyword>
<evidence type="ECO:0000313" key="1">
    <source>
        <dbReference type="EMBL" id="KAK4449671.1"/>
    </source>
</evidence>
<name>A0AAV9GPS4_9PEZI</name>
<sequence length="243" mass="26598">MSITILVQSAIPPSSPLPQKTFKTWYETVHIPDLLALPDRKVPAAARYVRSDTDELHPSDSKSGFPFLAIYPNLSAEWLRSESCEFLKVPLHSEILPRGEKGEEGYILDMLDIEMGGYEVVLSVILGGVVGEARCVVVVPVGEETVKEMGEDEDDGASVVLESAKMMGVQGNVQSVIMRYEYSPMGAGSKEEEGKEGLFVGGKYLVLHQLESPPTEVGEQWGEKPLVYTLIRNFGDVKGALLV</sequence>
<organism evidence="1 2">
    <name type="scientific">Podospora aff. communis PSN243</name>
    <dbReference type="NCBI Taxonomy" id="3040156"/>
    <lineage>
        <taxon>Eukaryota</taxon>
        <taxon>Fungi</taxon>
        <taxon>Dikarya</taxon>
        <taxon>Ascomycota</taxon>
        <taxon>Pezizomycotina</taxon>
        <taxon>Sordariomycetes</taxon>
        <taxon>Sordariomycetidae</taxon>
        <taxon>Sordariales</taxon>
        <taxon>Podosporaceae</taxon>
        <taxon>Podospora</taxon>
    </lineage>
</organism>
<comment type="caution">
    <text evidence="1">The sequence shown here is derived from an EMBL/GenBank/DDBJ whole genome shotgun (WGS) entry which is preliminary data.</text>
</comment>
<protein>
    <submittedName>
        <fullName evidence="1">Uncharacterized protein</fullName>
    </submittedName>
</protein>
<reference evidence="1" key="2">
    <citation type="submission" date="2023-05" db="EMBL/GenBank/DDBJ databases">
        <authorList>
            <consortium name="Lawrence Berkeley National Laboratory"/>
            <person name="Steindorff A."/>
            <person name="Hensen N."/>
            <person name="Bonometti L."/>
            <person name="Westerberg I."/>
            <person name="Brannstrom I.O."/>
            <person name="Guillou S."/>
            <person name="Cros-Aarteil S."/>
            <person name="Calhoun S."/>
            <person name="Haridas S."/>
            <person name="Kuo A."/>
            <person name="Mondo S."/>
            <person name="Pangilinan J."/>
            <person name="Riley R."/>
            <person name="Labutti K."/>
            <person name="Andreopoulos B."/>
            <person name="Lipzen A."/>
            <person name="Chen C."/>
            <person name="Yanf M."/>
            <person name="Daum C."/>
            <person name="Ng V."/>
            <person name="Clum A."/>
            <person name="Ohm R."/>
            <person name="Martin F."/>
            <person name="Silar P."/>
            <person name="Natvig D."/>
            <person name="Lalanne C."/>
            <person name="Gautier V."/>
            <person name="Ament-Velasquez S.L."/>
            <person name="Kruys A."/>
            <person name="Hutchinson M.I."/>
            <person name="Powell A.J."/>
            <person name="Barry K."/>
            <person name="Miller A.N."/>
            <person name="Grigoriev I.V."/>
            <person name="Debuchy R."/>
            <person name="Gladieux P."/>
            <person name="Thoren M.H."/>
            <person name="Johannesson H."/>
        </authorList>
    </citation>
    <scope>NUCLEOTIDE SEQUENCE</scope>
    <source>
        <strain evidence="1">PSN243</strain>
    </source>
</reference>
<reference evidence="1" key="1">
    <citation type="journal article" date="2023" name="Mol. Phylogenet. Evol.">
        <title>Genome-scale phylogeny and comparative genomics of the fungal order Sordariales.</title>
        <authorList>
            <person name="Hensen N."/>
            <person name="Bonometti L."/>
            <person name="Westerberg I."/>
            <person name="Brannstrom I.O."/>
            <person name="Guillou S."/>
            <person name="Cros-Aarteil S."/>
            <person name="Calhoun S."/>
            <person name="Haridas S."/>
            <person name="Kuo A."/>
            <person name="Mondo S."/>
            <person name="Pangilinan J."/>
            <person name="Riley R."/>
            <person name="LaButti K."/>
            <person name="Andreopoulos B."/>
            <person name="Lipzen A."/>
            <person name="Chen C."/>
            <person name="Yan M."/>
            <person name="Daum C."/>
            <person name="Ng V."/>
            <person name="Clum A."/>
            <person name="Steindorff A."/>
            <person name="Ohm R.A."/>
            <person name="Martin F."/>
            <person name="Silar P."/>
            <person name="Natvig D.O."/>
            <person name="Lalanne C."/>
            <person name="Gautier V."/>
            <person name="Ament-Velasquez S.L."/>
            <person name="Kruys A."/>
            <person name="Hutchinson M.I."/>
            <person name="Powell A.J."/>
            <person name="Barry K."/>
            <person name="Miller A.N."/>
            <person name="Grigoriev I.V."/>
            <person name="Debuchy R."/>
            <person name="Gladieux P."/>
            <person name="Hiltunen Thoren M."/>
            <person name="Johannesson H."/>
        </authorList>
    </citation>
    <scope>NUCLEOTIDE SEQUENCE</scope>
    <source>
        <strain evidence="1">PSN243</strain>
    </source>
</reference>
<dbReference type="Proteomes" id="UP001321760">
    <property type="component" value="Unassembled WGS sequence"/>
</dbReference>